<evidence type="ECO:0000256" key="2">
    <source>
        <dbReference type="ARBA" id="ARBA00022475"/>
    </source>
</evidence>
<keyword evidence="2" id="KW-1003">Cell membrane</keyword>
<dbReference type="PANTHER" id="PTHR30086">
    <property type="entry name" value="ARGININE EXPORTER PROTEIN ARGO"/>
    <property type="match status" value="1"/>
</dbReference>
<dbReference type="PANTHER" id="PTHR30086:SF20">
    <property type="entry name" value="ARGININE EXPORTER PROTEIN ARGO-RELATED"/>
    <property type="match status" value="1"/>
</dbReference>
<feature type="transmembrane region" description="Helical" evidence="6">
    <location>
        <begin position="122"/>
        <end position="143"/>
    </location>
</feature>
<comment type="subcellular location">
    <subcellularLocation>
        <location evidence="1">Cell membrane</location>
        <topology evidence="1">Multi-pass membrane protein</topology>
    </subcellularLocation>
</comment>
<proteinExistence type="predicted"/>
<feature type="transmembrane region" description="Helical" evidence="6">
    <location>
        <begin position="38"/>
        <end position="64"/>
    </location>
</feature>
<keyword evidence="5 6" id="KW-0472">Membrane</keyword>
<evidence type="ECO:0000313" key="8">
    <source>
        <dbReference type="Proteomes" id="UP000218690"/>
    </source>
</evidence>
<evidence type="ECO:0000256" key="1">
    <source>
        <dbReference type="ARBA" id="ARBA00004651"/>
    </source>
</evidence>
<comment type="caution">
    <text evidence="7">The sequence shown here is derived from an EMBL/GenBank/DDBJ whole genome shotgun (WGS) entry which is preliminary data.</text>
</comment>
<organism evidence="7 8">
    <name type="scientific">Corynebacterium accolens</name>
    <dbReference type="NCBI Taxonomy" id="38284"/>
    <lineage>
        <taxon>Bacteria</taxon>
        <taxon>Bacillati</taxon>
        <taxon>Actinomycetota</taxon>
        <taxon>Actinomycetes</taxon>
        <taxon>Mycobacteriales</taxon>
        <taxon>Corynebacteriaceae</taxon>
        <taxon>Corynebacterium</taxon>
    </lineage>
</organism>
<name>A0A2A4AJM3_9CORY</name>
<dbReference type="Pfam" id="PF01810">
    <property type="entry name" value="LysE"/>
    <property type="match status" value="1"/>
</dbReference>
<dbReference type="InterPro" id="IPR001123">
    <property type="entry name" value="LeuE-type"/>
</dbReference>
<accession>A0A2A4AJM3</accession>
<feature type="transmembrane region" description="Helical" evidence="6">
    <location>
        <begin position="6"/>
        <end position="26"/>
    </location>
</feature>
<evidence type="ECO:0000256" key="6">
    <source>
        <dbReference type="SAM" id="Phobius"/>
    </source>
</evidence>
<dbReference type="Proteomes" id="UP000218690">
    <property type="component" value="Unassembled WGS sequence"/>
</dbReference>
<sequence>MSWSAFAFLIAMNMVGALAPGPDIVLVTRYATRSRKHAVAAVTGTQVGVLFWCTLTVFGAAALLTAFPGLLRFIQGIGGCFLIWMGLQNVRTGLAQRKQPALNLDEAVSRLGSVKQVFRTGLFTNLSNPKIVLYLAAMIAPLLPPHPPLWLAAGLVLSMGISSYLVFVTVATVISTNAIRRRLLAAGPIIDIASGCFFAVAGVGLIIAAITG</sequence>
<evidence type="ECO:0000256" key="3">
    <source>
        <dbReference type="ARBA" id="ARBA00022692"/>
    </source>
</evidence>
<evidence type="ECO:0000256" key="5">
    <source>
        <dbReference type="ARBA" id="ARBA00023136"/>
    </source>
</evidence>
<feature type="transmembrane region" description="Helical" evidence="6">
    <location>
        <begin position="149"/>
        <end position="171"/>
    </location>
</feature>
<reference evidence="7 8" key="1">
    <citation type="submission" date="2017-09" db="EMBL/GenBank/DDBJ databases">
        <title>Draft Genome Sequence of Corynebacterium accolens AH4003.</title>
        <authorList>
            <person name="Chen Y."/>
            <person name="Oosthuysen W.F."/>
            <person name="Kelley S."/>
            <person name="Horswill A."/>
        </authorList>
    </citation>
    <scope>NUCLEOTIDE SEQUENCE [LARGE SCALE GENOMIC DNA]</scope>
    <source>
        <strain evidence="7 8">AH4003</strain>
    </source>
</reference>
<gene>
    <name evidence="7" type="ORF">COM45_07640</name>
</gene>
<evidence type="ECO:0000313" key="7">
    <source>
        <dbReference type="EMBL" id="PCC82682.1"/>
    </source>
</evidence>
<dbReference type="GO" id="GO:0015171">
    <property type="term" value="F:amino acid transmembrane transporter activity"/>
    <property type="evidence" value="ECO:0007669"/>
    <property type="project" value="TreeGrafter"/>
</dbReference>
<evidence type="ECO:0000256" key="4">
    <source>
        <dbReference type="ARBA" id="ARBA00022989"/>
    </source>
</evidence>
<feature type="transmembrane region" description="Helical" evidence="6">
    <location>
        <begin position="183"/>
        <end position="210"/>
    </location>
</feature>
<keyword evidence="4 6" id="KW-1133">Transmembrane helix</keyword>
<dbReference type="AlphaFoldDB" id="A0A2A4AJM3"/>
<dbReference type="GO" id="GO:0005886">
    <property type="term" value="C:plasma membrane"/>
    <property type="evidence" value="ECO:0007669"/>
    <property type="project" value="UniProtKB-SubCell"/>
</dbReference>
<protein>
    <submittedName>
        <fullName evidence="7">LysE family translocator</fullName>
    </submittedName>
</protein>
<feature type="transmembrane region" description="Helical" evidence="6">
    <location>
        <begin position="70"/>
        <end position="87"/>
    </location>
</feature>
<dbReference type="EMBL" id="NWBP01000023">
    <property type="protein sequence ID" value="PCC82682.1"/>
    <property type="molecule type" value="Genomic_DNA"/>
</dbReference>
<keyword evidence="3 6" id="KW-0812">Transmembrane</keyword>